<dbReference type="Pfam" id="PF01381">
    <property type="entry name" value="HTH_3"/>
    <property type="match status" value="1"/>
</dbReference>
<organism evidence="2 3">
    <name type="scientific">Azospirillum brasilense</name>
    <dbReference type="NCBI Taxonomy" id="192"/>
    <lineage>
        <taxon>Bacteria</taxon>
        <taxon>Pseudomonadati</taxon>
        <taxon>Pseudomonadota</taxon>
        <taxon>Alphaproteobacteria</taxon>
        <taxon>Rhodospirillales</taxon>
        <taxon>Azospirillaceae</taxon>
        <taxon>Azospirillum</taxon>
    </lineage>
</organism>
<protein>
    <submittedName>
        <fullName evidence="2">XRE family transcriptional regulator</fullName>
    </submittedName>
</protein>
<sequence>MAGWTQRGVWGALAPDELRGLRKKAGLTQAQLAAAVGKGLRTVVSWEQGRGRIDPVTAARIRAACATHTVAAIAAAEAVQDSYCDTSS</sequence>
<dbReference type="AlphaFoldDB" id="A0A6L3B320"/>
<dbReference type="SMART" id="SM00530">
    <property type="entry name" value="HTH_XRE"/>
    <property type="match status" value="1"/>
</dbReference>
<dbReference type="GO" id="GO:0003677">
    <property type="term" value="F:DNA binding"/>
    <property type="evidence" value="ECO:0007669"/>
    <property type="project" value="InterPro"/>
</dbReference>
<dbReference type="InterPro" id="IPR001387">
    <property type="entry name" value="Cro/C1-type_HTH"/>
</dbReference>
<dbReference type="CDD" id="cd00093">
    <property type="entry name" value="HTH_XRE"/>
    <property type="match status" value="1"/>
</dbReference>
<proteinExistence type="predicted"/>
<dbReference type="Gene3D" id="1.10.260.40">
    <property type="entry name" value="lambda repressor-like DNA-binding domains"/>
    <property type="match status" value="1"/>
</dbReference>
<comment type="caution">
    <text evidence="2">The sequence shown here is derived from an EMBL/GenBank/DDBJ whole genome shotgun (WGS) entry which is preliminary data.</text>
</comment>
<evidence type="ECO:0000259" key="1">
    <source>
        <dbReference type="PROSITE" id="PS50943"/>
    </source>
</evidence>
<evidence type="ECO:0000313" key="3">
    <source>
        <dbReference type="Proteomes" id="UP000476837"/>
    </source>
</evidence>
<dbReference type="EMBL" id="QOKV01000005">
    <property type="protein sequence ID" value="KAA0686337.1"/>
    <property type="molecule type" value="Genomic_DNA"/>
</dbReference>
<dbReference type="SUPFAM" id="SSF47413">
    <property type="entry name" value="lambda repressor-like DNA-binding domains"/>
    <property type="match status" value="1"/>
</dbReference>
<reference evidence="2 3" key="1">
    <citation type="submission" date="2018-07" db="EMBL/GenBank/DDBJ databases">
        <title>Genome sequence of Roseomonas fauriae ATCC 49958.</title>
        <authorList>
            <person name="Sant'Anna F.H."/>
            <person name="Baldani J.I."/>
            <person name="Zilli J.E."/>
            <person name="Reis V.M."/>
            <person name="Hartmann A."/>
            <person name="Cruz L."/>
            <person name="de Souza E.M."/>
            <person name="de Oliveira Pedrosa F."/>
            <person name="Passaglia L.M.P."/>
        </authorList>
    </citation>
    <scope>NUCLEOTIDE SEQUENCE [LARGE SCALE GENOMIC DNA]</scope>
    <source>
        <strain evidence="2 3">ATCC 49958</strain>
    </source>
</reference>
<feature type="domain" description="HTH cro/C1-type" evidence="1">
    <location>
        <begin position="18"/>
        <end position="73"/>
    </location>
</feature>
<gene>
    <name evidence="2" type="ORF">DS837_10790</name>
</gene>
<evidence type="ECO:0000313" key="2">
    <source>
        <dbReference type="EMBL" id="KAA0686337.1"/>
    </source>
</evidence>
<dbReference type="PROSITE" id="PS50943">
    <property type="entry name" value="HTH_CROC1"/>
    <property type="match status" value="1"/>
</dbReference>
<dbReference type="InterPro" id="IPR010982">
    <property type="entry name" value="Lambda_DNA-bd_dom_sf"/>
</dbReference>
<name>A0A6L3B320_AZOBR</name>
<dbReference type="Proteomes" id="UP000476837">
    <property type="component" value="Unassembled WGS sequence"/>
</dbReference>
<accession>A0A6L3B320</accession>